<evidence type="ECO:0000313" key="2">
    <source>
        <dbReference type="Proteomes" id="UP000092668"/>
    </source>
</evidence>
<gene>
    <name evidence="1" type="ORF">ACT18_00905</name>
</gene>
<proteinExistence type="predicted"/>
<comment type="caution">
    <text evidence="1">The sequence shown here is derived from an EMBL/GenBank/DDBJ whole genome shotgun (WGS) entry which is preliminary data.</text>
</comment>
<dbReference type="Proteomes" id="UP000092668">
    <property type="component" value="Unassembled WGS sequence"/>
</dbReference>
<name>A0A1B8SLF9_9MYCO</name>
<dbReference type="EMBL" id="LFOE01000001">
    <property type="protein sequence ID" value="OBY33523.1"/>
    <property type="molecule type" value="Genomic_DNA"/>
</dbReference>
<protein>
    <submittedName>
        <fullName evidence="1">Uncharacterized protein</fullName>
    </submittedName>
</protein>
<reference evidence="1 2" key="1">
    <citation type="submission" date="2015-06" db="EMBL/GenBank/DDBJ databases">
        <title>Genome sequence of Mycobacterium kumamotonense strain Roo.</title>
        <authorList>
            <person name="Greninger A.L."/>
            <person name="Cunningham G."/>
            <person name="Miller S."/>
        </authorList>
    </citation>
    <scope>NUCLEOTIDE SEQUENCE [LARGE SCALE GENOMIC DNA]</scope>
    <source>
        <strain evidence="1 2">Roo</strain>
    </source>
</reference>
<accession>A0A1B8SLF9</accession>
<keyword evidence="2" id="KW-1185">Reference proteome</keyword>
<organism evidence="1 2">
    <name type="scientific">Mycolicibacter kumamotonensis</name>
    <dbReference type="NCBI Taxonomy" id="354243"/>
    <lineage>
        <taxon>Bacteria</taxon>
        <taxon>Bacillati</taxon>
        <taxon>Actinomycetota</taxon>
        <taxon>Actinomycetes</taxon>
        <taxon>Mycobacteriales</taxon>
        <taxon>Mycobacteriaceae</taxon>
        <taxon>Mycolicibacter</taxon>
    </lineage>
</organism>
<evidence type="ECO:0000313" key="1">
    <source>
        <dbReference type="EMBL" id="OBY33523.1"/>
    </source>
</evidence>
<sequence>MELPYRMKCAVRSQNQVADLNLLDGSITFAGANQRPWREAAWAAFGIGVGDRVTHRQQDGLFASGNQCVTKIASQVIYREVFYALDNHA</sequence>
<dbReference type="AlphaFoldDB" id="A0A1B8SLF9"/>